<gene>
    <name evidence="1" type="ORF">NM688_g2620</name>
</gene>
<accession>A0ACC1T7T9</accession>
<organism evidence="1 2">
    <name type="scientific">Phlebia brevispora</name>
    <dbReference type="NCBI Taxonomy" id="194682"/>
    <lineage>
        <taxon>Eukaryota</taxon>
        <taxon>Fungi</taxon>
        <taxon>Dikarya</taxon>
        <taxon>Basidiomycota</taxon>
        <taxon>Agaricomycotina</taxon>
        <taxon>Agaricomycetes</taxon>
        <taxon>Polyporales</taxon>
        <taxon>Meruliaceae</taxon>
        <taxon>Phlebia</taxon>
    </lineage>
</organism>
<keyword evidence="2" id="KW-1185">Reference proteome</keyword>
<evidence type="ECO:0000313" key="2">
    <source>
        <dbReference type="Proteomes" id="UP001148662"/>
    </source>
</evidence>
<dbReference type="EMBL" id="JANHOG010000339">
    <property type="protein sequence ID" value="KAJ3555356.1"/>
    <property type="molecule type" value="Genomic_DNA"/>
</dbReference>
<reference evidence="1" key="1">
    <citation type="submission" date="2022-07" db="EMBL/GenBank/DDBJ databases">
        <title>Genome Sequence of Phlebia brevispora.</title>
        <authorList>
            <person name="Buettner E."/>
        </authorList>
    </citation>
    <scope>NUCLEOTIDE SEQUENCE</scope>
    <source>
        <strain evidence="1">MPL23</strain>
    </source>
</reference>
<comment type="caution">
    <text evidence="1">The sequence shown here is derived from an EMBL/GenBank/DDBJ whole genome shotgun (WGS) entry which is preliminary data.</text>
</comment>
<proteinExistence type="predicted"/>
<protein>
    <submittedName>
        <fullName evidence="1">Uncharacterized protein</fullName>
    </submittedName>
</protein>
<name>A0ACC1T7T9_9APHY</name>
<dbReference type="Proteomes" id="UP001148662">
    <property type="component" value="Unassembled WGS sequence"/>
</dbReference>
<sequence length="212" mass="23386">MPKRRAAWSCWNYLTRSSVDANTGECKANIDQVALTYCMNQLQHISEEEHGPVLVTLNPLSEPDPAQTIGRYKYDHPVLDGDAIHAQDEMHKIQNKRGISFAGAWLKYGFHEDGFTSGLRAALSVSGTSSITYATRPQINDLLRSVSDDIRPPFDVRTADRPAQDVSVALIFDVLEKTGIRLVIGGTLGLCLDWCGSLLAVILAWFLDLLGV</sequence>
<evidence type="ECO:0000313" key="1">
    <source>
        <dbReference type="EMBL" id="KAJ3555356.1"/>
    </source>
</evidence>